<comment type="caution">
    <text evidence="3">The sequence shown here is derived from an EMBL/GenBank/DDBJ whole genome shotgun (WGS) entry which is preliminary data.</text>
</comment>
<reference evidence="3 4" key="1">
    <citation type="submission" date="2019-06" db="EMBL/GenBank/DDBJ databases">
        <title>Genomic Encyclopedia of Type Strains, Phase IV (KMG-V): Genome sequencing to study the core and pangenomes of soil and plant-associated prokaryotes.</title>
        <authorList>
            <person name="Whitman W."/>
        </authorList>
    </citation>
    <scope>NUCLEOTIDE SEQUENCE [LARGE SCALE GENOMIC DNA]</scope>
    <source>
        <strain evidence="3 4">BR 510</strain>
    </source>
</reference>
<feature type="region of interest" description="Disordered" evidence="1">
    <location>
        <begin position="50"/>
        <end position="110"/>
    </location>
</feature>
<sequence length="248" mass="25796">MDRANRFVVYWPTALKPNCKKGGGSMAADQGFCTACGVALPTAAKFCASCGSPRPQPESDGNAQPNPGQGSFSAGLMAGLAGRPVADRSTTSQPGASESTQLKGGTKRSTGSRWAGVWVVAAVAAVGMFSLGMLDEPLRRLLSNLPGKLNLAVEITKTPDLGADTRFGYVTVTNLGEALTLKSVSVNHRKDGACFYGEGGTPIDESRLEQGHSTRMGTLGLLIGACGSILVVSVVTDRGAADYDIRWR</sequence>
<evidence type="ECO:0000256" key="2">
    <source>
        <dbReference type="SAM" id="Phobius"/>
    </source>
</evidence>
<feature type="transmembrane region" description="Helical" evidence="2">
    <location>
        <begin position="216"/>
        <end position="236"/>
    </location>
</feature>
<feature type="compositionally biased region" description="Polar residues" evidence="1">
    <location>
        <begin position="59"/>
        <end position="72"/>
    </location>
</feature>
<protein>
    <recommendedName>
        <fullName evidence="5">Zinc ribbon protein</fullName>
    </recommendedName>
</protein>
<organism evidence="3 4">
    <name type="scientific">Bradyrhizobium stylosanthis</name>
    <dbReference type="NCBI Taxonomy" id="1803665"/>
    <lineage>
        <taxon>Bacteria</taxon>
        <taxon>Pseudomonadati</taxon>
        <taxon>Pseudomonadota</taxon>
        <taxon>Alphaproteobacteria</taxon>
        <taxon>Hyphomicrobiales</taxon>
        <taxon>Nitrobacteraceae</taxon>
        <taxon>Bradyrhizobium</taxon>
    </lineage>
</organism>
<dbReference type="AlphaFoldDB" id="A0A560ECV0"/>
<feature type="transmembrane region" description="Helical" evidence="2">
    <location>
        <begin position="115"/>
        <end position="134"/>
    </location>
</feature>
<dbReference type="EMBL" id="VITK01000001">
    <property type="protein sequence ID" value="TWB07188.1"/>
    <property type="molecule type" value="Genomic_DNA"/>
</dbReference>
<keyword evidence="2" id="KW-0812">Transmembrane</keyword>
<proteinExistence type="predicted"/>
<keyword evidence="2" id="KW-1133">Transmembrane helix</keyword>
<dbReference type="Proteomes" id="UP000319949">
    <property type="component" value="Unassembled WGS sequence"/>
</dbReference>
<evidence type="ECO:0000313" key="4">
    <source>
        <dbReference type="Proteomes" id="UP000319949"/>
    </source>
</evidence>
<evidence type="ECO:0000313" key="3">
    <source>
        <dbReference type="EMBL" id="TWB07188.1"/>
    </source>
</evidence>
<feature type="compositionally biased region" description="Polar residues" evidence="1">
    <location>
        <begin position="88"/>
        <end position="110"/>
    </location>
</feature>
<accession>A0A560ECV0</accession>
<evidence type="ECO:0000256" key="1">
    <source>
        <dbReference type="SAM" id="MobiDB-lite"/>
    </source>
</evidence>
<keyword evidence="2" id="KW-0472">Membrane</keyword>
<gene>
    <name evidence="3" type="ORF">FBZ96_1011006</name>
</gene>
<evidence type="ECO:0008006" key="5">
    <source>
        <dbReference type="Google" id="ProtNLM"/>
    </source>
</evidence>
<name>A0A560ECV0_9BRAD</name>
<keyword evidence="4" id="KW-1185">Reference proteome</keyword>